<accession>F4RHV8</accession>
<dbReference type="InParanoid" id="F4RHV8"/>
<reference evidence="2" key="1">
    <citation type="journal article" date="2011" name="Proc. Natl. Acad. Sci. U.S.A.">
        <title>Obligate biotrophy features unraveled by the genomic analysis of rust fungi.</title>
        <authorList>
            <person name="Duplessis S."/>
            <person name="Cuomo C.A."/>
            <person name="Lin Y.-C."/>
            <person name="Aerts A."/>
            <person name="Tisserant E."/>
            <person name="Veneault-Fourrey C."/>
            <person name="Joly D.L."/>
            <person name="Hacquard S."/>
            <person name="Amselem J."/>
            <person name="Cantarel B.L."/>
            <person name="Chiu R."/>
            <person name="Coutinho P.M."/>
            <person name="Feau N."/>
            <person name="Field M."/>
            <person name="Frey P."/>
            <person name="Gelhaye E."/>
            <person name="Goldberg J."/>
            <person name="Grabherr M.G."/>
            <person name="Kodira C.D."/>
            <person name="Kohler A."/>
            <person name="Kuees U."/>
            <person name="Lindquist E.A."/>
            <person name="Lucas S.M."/>
            <person name="Mago R."/>
            <person name="Mauceli E."/>
            <person name="Morin E."/>
            <person name="Murat C."/>
            <person name="Pangilinan J.L."/>
            <person name="Park R."/>
            <person name="Pearson M."/>
            <person name="Quesneville H."/>
            <person name="Rouhier N."/>
            <person name="Sakthikumar S."/>
            <person name="Salamov A.A."/>
            <person name="Schmutz J."/>
            <person name="Selles B."/>
            <person name="Shapiro H."/>
            <person name="Tanguay P."/>
            <person name="Tuskan G.A."/>
            <person name="Henrissat B."/>
            <person name="Van de Peer Y."/>
            <person name="Rouze P."/>
            <person name="Ellis J.G."/>
            <person name="Dodds P.N."/>
            <person name="Schein J.E."/>
            <person name="Zhong S."/>
            <person name="Hamelin R.C."/>
            <person name="Grigoriev I.V."/>
            <person name="Szabo L.J."/>
            <person name="Martin F."/>
        </authorList>
    </citation>
    <scope>NUCLEOTIDE SEQUENCE [LARGE SCALE GENOMIC DNA]</scope>
    <source>
        <strain evidence="2">98AG31 / pathotype 3-4-7</strain>
    </source>
</reference>
<dbReference type="RefSeq" id="XP_007408657.1">
    <property type="nucleotide sequence ID" value="XM_007408595.1"/>
</dbReference>
<protein>
    <submittedName>
        <fullName evidence="1">Uncharacterized protein</fullName>
    </submittedName>
</protein>
<evidence type="ECO:0000313" key="1">
    <source>
        <dbReference type="EMBL" id="EGG07892.1"/>
    </source>
</evidence>
<organism evidence="2">
    <name type="scientific">Melampsora larici-populina (strain 98AG31 / pathotype 3-4-7)</name>
    <name type="common">Poplar leaf rust fungus</name>
    <dbReference type="NCBI Taxonomy" id="747676"/>
    <lineage>
        <taxon>Eukaryota</taxon>
        <taxon>Fungi</taxon>
        <taxon>Dikarya</taxon>
        <taxon>Basidiomycota</taxon>
        <taxon>Pucciniomycotina</taxon>
        <taxon>Pucciniomycetes</taxon>
        <taxon>Pucciniales</taxon>
        <taxon>Melampsoraceae</taxon>
        <taxon>Melampsora</taxon>
    </lineage>
</organism>
<dbReference type="GeneID" id="18922584"/>
<dbReference type="KEGG" id="mlr:MELLADRAFT_105361"/>
<gene>
    <name evidence="1" type="ORF">MELLADRAFT_105361</name>
</gene>
<dbReference type="EMBL" id="GL883102">
    <property type="protein sequence ID" value="EGG07892.1"/>
    <property type="molecule type" value="Genomic_DNA"/>
</dbReference>
<dbReference type="Proteomes" id="UP000001072">
    <property type="component" value="Unassembled WGS sequence"/>
</dbReference>
<proteinExistence type="predicted"/>
<sequence length="176" mass="19318">MPDEGEEEAMWVGQDLHKRKVESATLPEVLECHDSEPPSSRIATGLKMEHTHEHTFLVTREVFDISNSSFAKSKSMVFLPADVLDPSQFGNCNSINLKEANEQGRVVIPKNKQTKVVNSANIKQAKGVHSHNGESSSTQILFCSPSLSKDDQEGQGCTLARSVLGFSRDFGDDQSS</sequence>
<name>F4RHV8_MELLP</name>
<dbReference type="VEuPathDB" id="FungiDB:MELLADRAFT_105361"/>
<dbReference type="HOGENOM" id="CLU_1525490_0_0_1"/>
<keyword evidence="2" id="KW-1185">Reference proteome</keyword>
<dbReference type="AlphaFoldDB" id="F4RHV8"/>
<evidence type="ECO:0000313" key="2">
    <source>
        <dbReference type="Proteomes" id="UP000001072"/>
    </source>
</evidence>